<dbReference type="EMBL" id="BKCP01005539">
    <property type="protein sequence ID" value="GER38846.1"/>
    <property type="molecule type" value="Genomic_DNA"/>
</dbReference>
<protein>
    <submittedName>
        <fullName evidence="1">Glucuronidase 3</fullName>
    </submittedName>
</protein>
<dbReference type="AlphaFoldDB" id="A0A5A7Q1W1"/>
<organism evidence="1 2">
    <name type="scientific">Striga asiatica</name>
    <name type="common">Asiatic witchweed</name>
    <name type="synonym">Buchnera asiatica</name>
    <dbReference type="NCBI Taxonomy" id="4170"/>
    <lineage>
        <taxon>Eukaryota</taxon>
        <taxon>Viridiplantae</taxon>
        <taxon>Streptophyta</taxon>
        <taxon>Embryophyta</taxon>
        <taxon>Tracheophyta</taxon>
        <taxon>Spermatophyta</taxon>
        <taxon>Magnoliopsida</taxon>
        <taxon>eudicotyledons</taxon>
        <taxon>Gunneridae</taxon>
        <taxon>Pentapetalae</taxon>
        <taxon>asterids</taxon>
        <taxon>lamiids</taxon>
        <taxon>Lamiales</taxon>
        <taxon>Orobanchaceae</taxon>
        <taxon>Buchnereae</taxon>
        <taxon>Striga</taxon>
    </lineage>
</organism>
<name>A0A5A7Q1W1_STRAF</name>
<gene>
    <name evidence="1" type="ORF">STAS_15388</name>
</gene>
<evidence type="ECO:0000313" key="1">
    <source>
        <dbReference type="EMBL" id="GER38846.1"/>
    </source>
</evidence>
<dbReference type="GO" id="GO:0009505">
    <property type="term" value="C:plant-type cell wall"/>
    <property type="evidence" value="ECO:0007669"/>
    <property type="project" value="TreeGrafter"/>
</dbReference>
<dbReference type="PANTHER" id="PTHR14363:SF17">
    <property type="entry name" value="HEPARANASE-LIKE PROTEIN 3"/>
    <property type="match status" value="1"/>
</dbReference>
<feature type="non-terminal residue" evidence="1">
    <location>
        <position position="1"/>
    </location>
</feature>
<dbReference type="Proteomes" id="UP000325081">
    <property type="component" value="Unassembled WGS sequence"/>
</dbReference>
<evidence type="ECO:0000313" key="2">
    <source>
        <dbReference type="Proteomes" id="UP000325081"/>
    </source>
</evidence>
<dbReference type="OrthoDB" id="726732at2759"/>
<accession>A0A5A7Q1W1</accession>
<keyword evidence="2" id="KW-1185">Reference proteome</keyword>
<comment type="caution">
    <text evidence="1">The sequence shown here is derived from an EMBL/GenBank/DDBJ whole genome shotgun (WGS) entry which is preliminary data.</text>
</comment>
<dbReference type="Gene3D" id="3.20.20.80">
    <property type="entry name" value="Glycosidases"/>
    <property type="match status" value="1"/>
</dbReference>
<sequence length="149" mass="17068">KNIYIYDGLLCFLREAIAISSTDEDFICVTLDWWPPQKCTVHSGLRAAFSPLKIRLCGSLQNKVFYQTTRYHRNCFPFKKDEREMFGFTEGCLSLGRWDELNLFFAKSGALVIFGLNALRGRIINNNKATGLWHSMNADSLIQCTVEKS</sequence>
<proteinExistence type="predicted"/>
<dbReference type="Pfam" id="PF03662">
    <property type="entry name" value="Glyco_hydro_79n"/>
    <property type="match status" value="2"/>
</dbReference>
<reference evidence="2" key="1">
    <citation type="journal article" date="2019" name="Curr. Biol.">
        <title>Genome Sequence of Striga asiatica Provides Insight into the Evolution of Plant Parasitism.</title>
        <authorList>
            <person name="Yoshida S."/>
            <person name="Kim S."/>
            <person name="Wafula E.K."/>
            <person name="Tanskanen J."/>
            <person name="Kim Y.M."/>
            <person name="Honaas L."/>
            <person name="Yang Z."/>
            <person name="Spallek T."/>
            <person name="Conn C.E."/>
            <person name="Ichihashi Y."/>
            <person name="Cheong K."/>
            <person name="Cui S."/>
            <person name="Der J.P."/>
            <person name="Gundlach H."/>
            <person name="Jiao Y."/>
            <person name="Hori C."/>
            <person name="Ishida J.K."/>
            <person name="Kasahara H."/>
            <person name="Kiba T."/>
            <person name="Kim M.S."/>
            <person name="Koo N."/>
            <person name="Laohavisit A."/>
            <person name="Lee Y.H."/>
            <person name="Lumba S."/>
            <person name="McCourt P."/>
            <person name="Mortimer J.C."/>
            <person name="Mutuku J.M."/>
            <person name="Nomura T."/>
            <person name="Sasaki-Sekimoto Y."/>
            <person name="Seto Y."/>
            <person name="Wang Y."/>
            <person name="Wakatake T."/>
            <person name="Sakakibara H."/>
            <person name="Demura T."/>
            <person name="Yamaguchi S."/>
            <person name="Yoneyama K."/>
            <person name="Manabe R.I."/>
            <person name="Nelson D.C."/>
            <person name="Schulman A.H."/>
            <person name="Timko M.P."/>
            <person name="dePamphilis C.W."/>
            <person name="Choi D."/>
            <person name="Shirasu K."/>
        </authorList>
    </citation>
    <scope>NUCLEOTIDE SEQUENCE [LARGE SCALE GENOMIC DNA]</scope>
    <source>
        <strain evidence="2">cv. UVA1</strain>
    </source>
</reference>
<dbReference type="GO" id="GO:0004566">
    <property type="term" value="F:beta-glucuronidase activity"/>
    <property type="evidence" value="ECO:0007669"/>
    <property type="project" value="TreeGrafter"/>
</dbReference>
<dbReference type="PANTHER" id="PTHR14363">
    <property type="entry name" value="HEPARANASE-RELATED"/>
    <property type="match status" value="1"/>
</dbReference>
<dbReference type="InterPro" id="IPR005199">
    <property type="entry name" value="Glyco_hydro_79"/>
</dbReference>
<dbReference type="GO" id="GO:0016020">
    <property type="term" value="C:membrane"/>
    <property type="evidence" value="ECO:0007669"/>
    <property type="project" value="InterPro"/>
</dbReference>